<dbReference type="PANTHER" id="PTHR30570">
    <property type="entry name" value="PERIPLASMIC PHOSPHATE BINDING COMPONENT OF PHOSPHATE ABC TRANSPORTER"/>
    <property type="match status" value="1"/>
</dbReference>
<evidence type="ECO:0000256" key="1">
    <source>
        <dbReference type="ARBA" id="ARBA00022729"/>
    </source>
</evidence>
<feature type="domain" description="PBP" evidence="4">
    <location>
        <begin position="20"/>
        <end position="313"/>
    </location>
</feature>
<evidence type="ECO:0000256" key="3">
    <source>
        <dbReference type="SAM" id="SignalP"/>
    </source>
</evidence>
<feature type="compositionally biased region" description="Basic and acidic residues" evidence="2">
    <location>
        <begin position="360"/>
        <end position="383"/>
    </location>
</feature>
<organism evidence="5 6">
    <name type="scientific">Methylococcus capsulatus</name>
    <dbReference type="NCBI Taxonomy" id="414"/>
    <lineage>
        <taxon>Bacteria</taxon>
        <taxon>Pseudomonadati</taxon>
        <taxon>Pseudomonadota</taxon>
        <taxon>Gammaproteobacteria</taxon>
        <taxon>Methylococcales</taxon>
        <taxon>Methylococcaceae</taxon>
        <taxon>Methylococcus</taxon>
    </lineage>
</organism>
<accession>A0AA35UZA8</accession>
<dbReference type="SUPFAM" id="SSF53850">
    <property type="entry name" value="Periplasmic binding protein-like II"/>
    <property type="match status" value="1"/>
</dbReference>
<proteinExistence type="predicted"/>
<sequence length="383" mass="41425">MLKRFPAYAAASVLFFHAATAQAEFGRPYLLIAGSSTIFPLASAVADHVSASGKIRKPKVESTGTGGGIKLFCEGTGRNYPDIVLASRMMKKVEREECGLNGVNEITELKIGYDGIVVAQSRKDGPWNLTNRDLYLALAKMVPDPKCSGSCDRLIPNPYRKWSEVNPALPDRPIVVWGPPLSSGTRDTFAEDVLEAGCAGFPAMKQMMLANEARFKKLCQSIREDGVYESEPESSIIDHIASGHGLGIIDFGVLAKHRSELVAAPIEGIEPTYESVKSQRYPVGRPLYMYVKQAHLGLAPGMEAYLKEFTSDRAWGDEGYLIADGLIPMPAAERTIELEKLKGIVALAEPAAAKNGKKPGSRESKSASKAKSAKEKGARKSHG</sequence>
<dbReference type="Gene3D" id="3.40.190.10">
    <property type="entry name" value="Periplasmic binding protein-like II"/>
    <property type="match status" value="2"/>
</dbReference>
<dbReference type="PANTHER" id="PTHR30570:SF1">
    <property type="entry name" value="PHOSPHATE-BINDING PROTEIN PSTS"/>
    <property type="match status" value="1"/>
</dbReference>
<keyword evidence="1 3" id="KW-0732">Signal</keyword>
<evidence type="ECO:0000313" key="5">
    <source>
        <dbReference type="EMBL" id="CAI8791266.1"/>
    </source>
</evidence>
<evidence type="ECO:0000313" key="6">
    <source>
        <dbReference type="Proteomes" id="UP001158598"/>
    </source>
</evidence>
<dbReference type="EMBL" id="OX458332">
    <property type="protein sequence ID" value="CAI8791266.1"/>
    <property type="molecule type" value="Genomic_DNA"/>
</dbReference>
<dbReference type="AlphaFoldDB" id="A0AA35UZA8"/>
<evidence type="ECO:0000259" key="4">
    <source>
        <dbReference type="Pfam" id="PF12849"/>
    </source>
</evidence>
<dbReference type="Pfam" id="PF12849">
    <property type="entry name" value="PBP_like_2"/>
    <property type="match status" value="1"/>
</dbReference>
<dbReference type="InterPro" id="IPR024370">
    <property type="entry name" value="PBP_domain"/>
</dbReference>
<dbReference type="CDD" id="cd13654">
    <property type="entry name" value="PBP2_phosphate_like_2"/>
    <property type="match status" value="1"/>
</dbReference>
<feature type="region of interest" description="Disordered" evidence="2">
    <location>
        <begin position="351"/>
        <end position="383"/>
    </location>
</feature>
<evidence type="ECO:0000256" key="2">
    <source>
        <dbReference type="SAM" id="MobiDB-lite"/>
    </source>
</evidence>
<reference evidence="5" key="1">
    <citation type="submission" date="2023-03" db="EMBL/GenBank/DDBJ databases">
        <authorList>
            <person name="Pearce D."/>
        </authorList>
    </citation>
    <scope>NUCLEOTIDE SEQUENCE</scope>
    <source>
        <strain evidence="5">Mc</strain>
    </source>
</reference>
<dbReference type="RefSeq" id="WP_017364827.1">
    <property type="nucleotide sequence ID" value="NZ_CP079096.1"/>
</dbReference>
<name>A0AA35UZA8_METCP</name>
<gene>
    <name evidence="5" type="ORF">MCNOR_1390</name>
</gene>
<feature type="chain" id="PRO_5041254895" evidence="3">
    <location>
        <begin position="24"/>
        <end position="383"/>
    </location>
</feature>
<protein>
    <submittedName>
        <fullName evidence="5">Phosphate transport system substrate-binding protein</fullName>
    </submittedName>
</protein>
<dbReference type="InterPro" id="IPR050811">
    <property type="entry name" value="Phosphate_ABC_transporter"/>
</dbReference>
<feature type="signal peptide" evidence="3">
    <location>
        <begin position="1"/>
        <end position="23"/>
    </location>
</feature>
<dbReference type="Proteomes" id="UP001158598">
    <property type="component" value="Chromosome"/>
</dbReference>